<name>A0ACB9W5R7_CHAAC</name>
<sequence>KWRSVQPGRRAGGAEIGRRENSAYLWHLSNVGQADSRVGTDPSAFLQSPDFTRLKPQGRATKGWTGG</sequence>
<dbReference type="EMBL" id="CM043802">
    <property type="protein sequence ID" value="KAI4808206.1"/>
    <property type="molecule type" value="Genomic_DNA"/>
</dbReference>
<evidence type="ECO:0000313" key="1">
    <source>
        <dbReference type="EMBL" id="KAI4808206.1"/>
    </source>
</evidence>
<gene>
    <name evidence="1" type="ORF">KUCAC02_000271</name>
</gene>
<reference evidence="1" key="1">
    <citation type="submission" date="2022-05" db="EMBL/GenBank/DDBJ databases">
        <title>Chromosome-level genome of Chaenocephalus aceratus.</title>
        <authorList>
            <person name="Park H."/>
        </authorList>
    </citation>
    <scope>NUCLEOTIDE SEQUENCE</scope>
    <source>
        <strain evidence="1">KU_202001</strain>
    </source>
</reference>
<keyword evidence="2" id="KW-1185">Reference proteome</keyword>
<feature type="non-terminal residue" evidence="1">
    <location>
        <position position="67"/>
    </location>
</feature>
<proteinExistence type="predicted"/>
<feature type="non-terminal residue" evidence="1">
    <location>
        <position position="1"/>
    </location>
</feature>
<comment type="caution">
    <text evidence="1">The sequence shown here is derived from an EMBL/GenBank/DDBJ whole genome shotgun (WGS) entry which is preliminary data.</text>
</comment>
<dbReference type="Proteomes" id="UP001057452">
    <property type="component" value="Chromosome 18"/>
</dbReference>
<evidence type="ECO:0000313" key="2">
    <source>
        <dbReference type="Proteomes" id="UP001057452"/>
    </source>
</evidence>
<organism evidence="1 2">
    <name type="scientific">Chaenocephalus aceratus</name>
    <name type="common">Blackfin icefish</name>
    <name type="synonym">Chaenichthys aceratus</name>
    <dbReference type="NCBI Taxonomy" id="36190"/>
    <lineage>
        <taxon>Eukaryota</taxon>
        <taxon>Metazoa</taxon>
        <taxon>Chordata</taxon>
        <taxon>Craniata</taxon>
        <taxon>Vertebrata</taxon>
        <taxon>Euteleostomi</taxon>
        <taxon>Actinopterygii</taxon>
        <taxon>Neopterygii</taxon>
        <taxon>Teleostei</taxon>
        <taxon>Neoteleostei</taxon>
        <taxon>Acanthomorphata</taxon>
        <taxon>Eupercaria</taxon>
        <taxon>Perciformes</taxon>
        <taxon>Notothenioidei</taxon>
        <taxon>Channichthyidae</taxon>
        <taxon>Chaenocephalus</taxon>
    </lineage>
</organism>
<accession>A0ACB9W5R7</accession>
<protein>
    <submittedName>
        <fullName evidence="1">Uncharacterized protein</fullName>
    </submittedName>
</protein>